<accession>A0ACC1IZ20</accession>
<organism evidence="1 2">
    <name type="scientific">Linderina macrospora</name>
    <dbReference type="NCBI Taxonomy" id="4868"/>
    <lineage>
        <taxon>Eukaryota</taxon>
        <taxon>Fungi</taxon>
        <taxon>Fungi incertae sedis</taxon>
        <taxon>Zoopagomycota</taxon>
        <taxon>Kickxellomycotina</taxon>
        <taxon>Kickxellomycetes</taxon>
        <taxon>Kickxellales</taxon>
        <taxon>Kickxellaceae</taxon>
        <taxon>Linderina</taxon>
    </lineage>
</organism>
<gene>
    <name evidence="1" type="ORF">FBU59_006806</name>
</gene>
<keyword evidence="2" id="KW-1185">Reference proteome</keyword>
<feature type="non-terminal residue" evidence="1">
    <location>
        <position position="313"/>
    </location>
</feature>
<dbReference type="EMBL" id="JANBPW010006137">
    <property type="protein sequence ID" value="KAJ1931175.1"/>
    <property type="molecule type" value="Genomic_DNA"/>
</dbReference>
<name>A0ACC1IZ20_9FUNG</name>
<sequence length="313" mass="35946">MLSTITQLYINGEKPSRAIPVFTELIDWLSKSDLSRVSIDDKTLRRVMRQLILQRGIKRTHEVFDRLVELPIERAQLPYSTLIEYYVNHQQADKSRALISQVMQNNIPLTTVAVNIYCRYLAQESSLTDLANFLRYLSRTHTLESIADDVAEKFFSRCVMERSMVDFEWVARALVKIRRRSSMWKLVLNSLGERDIDAMCRLVRVVGECSEDPNKMMMVLLMSTKESPWRAAIADQTLTVLRNRRVRVRKRVCEAAISAIADTWKDGYGRSGSAESCRLSSRFLVEALERNIYKAINIGISPNLLTSCMLALA</sequence>
<reference evidence="1" key="1">
    <citation type="submission" date="2022-07" db="EMBL/GenBank/DDBJ databases">
        <title>Phylogenomic reconstructions and comparative analyses of Kickxellomycotina fungi.</title>
        <authorList>
            <person name="Reynolds N.K."/>
            <person name="Stajich J.E."/>
            <person name="Barry K."/>
            <person name="Grigoriev I.V."/>
            <person name="Crous P."/>
            <person name="Smith M.E."/>
        </authorList>
    </citation>
    <scope>NUCLEOTIDE SEQUENCE</scope>
    <source>
        <strain evidence="1">NRRL 5244</strain>
    </source>
</reference>
<comment type="caution">
    <text evidence="1">The sequence shown here is derived from an EMBL/GenBank/DDBJ whole genome shotgun (WGS) entry which is preliminary data.</text>
</comment>
<proteinExistence type="predicted"/>
<dbReference type="Proteomes" id="UP001150603">
    <property type="component" value="Unassembled WGS sequence"/>
</dbReference>
<protein>
    <submittedName>
        <fullName evidence="1">Uncharacterized protein</fullName>
    </submittedName>
</protein>
<evidence type="ECO:0000313" key="1">
    <source>
        <dbReference type="EMBL" id="KAJ1931175.1"/>
    </source>
</evidence>
<evidence type="ECO:0000313" key="2">
    <source>
        <dbReference type="Proteomes" id="UP001150603"/>
    </source>
</evidence>